<dbReference type="AlphaFoldDB" id="A0A444IW03"/>
<reference evidence="1 2" key="1">
    <citation type="submission" date="2017-01" db="EMBL/GenBank/DDBJ databases">
        <title>The cable genome- insights into the physiology and evolution of filamentous bacteria capable of sulfide oxidation via long distance electron transfer.</title>
        <authorList>
            <person name="Schreiber L."/>
            <person name="Bjerg J.T."/>
            <person name="Boggild A."/>
            <person name="Van De Vossenberg J."/>
            <person name="Meysman F."/>
            <person name="Nielsen L.P."/>
            <person name="Schramm A."/>
            <person name="Kjeldsen K.U."/>
        </authorList>
    </citation>
    <scope>NUCLEOTIDE SEQUENCE [LARGE SCALE GENOMIC DNA]</scope>
    <source>
        <strain evidence="1">A2</strain>
    </source>
</reference>
<evidence type="ECO:0000313" key="1">
    <source>
        <dbReference type="EMBL" id="RWX44992.1"/>
    </source>
</evidence>
<name>A0A444IW03_9BACT</name>
<sequence>MSLSGLRLNELPGKFSVEGKKYTIVVSGGPDFDCYKLKVVPRWRKNDGIFLAAGFDIVEAPDEWRGFVRKVLMSS</sequence>
<accession>A0A444IW03</accession>
<comment type="caution">
    <text evidence="1">The sequence shown here is derived from an EMBL/GenBank/DDBJ whole genome shotgun (WGS) entry which is preliminary data.</text>
</comment>
<proteinExistence type="predicted"/>
<gene>
    <name evidence="1" type="ORF">VT99_12931</name>
</gene>
<dbReference type="Proteomes" id="UP000286862">
    <property type="component" value="Unassembled WGS sequence"/>
</dbReference>
<protein>
    <submittedName>
        <fullName evidence="1">Uncharacterized protein</fullName>
    </submittedName>
</protein>
<organism evidence="1 2">
    <name type="scientific">Candidatus Electrothrix marina</name>
    <dbReference type="NCBI Taxonomy" id="1859130"/>
    <lineage>
        <taxon>Bacteria</taxon>
        <taxon>Pseudomonadati</taxon>
        <taxon>Thermodesulfobacteriota</taxon>
        <taxon>Desulfobulbia</taxon>
        <taxon>Desulfobulbales</taxon>
        <taxon>Desulfobulbaceae</taxon>
        <taxon>Candidatus Electrothrix</taxon>
    </lineage>
</organism>
<evidence type="ECO:0000313" key="2">
    <source>
        <dbReference type="Proteomes" id="UP000286862"/>
    </source>
</evidence>
<dbReference type="EMBL" id="MTKQ01000293">
    <property type="protein sequence ID" value="RWX44992.1"/>
    <property type="molecule type" value="Genomic_DNA"/>
</dbReference>